<sequence length="55" mass="6440">MCTHDFYEAAVVCVTLLNRFEGDQINSPHRVMLDYQQRPQLLVSHLIKKRLGLIQ</sequence>
<organism evidence="1">
    <name type="scientific">Anguilla anguilla</name>
    <name type="common">European freshwater eel</name>
    <name type="synonym">Muraena anguilla</name>
    <dbReference type="NCBI Taxonomy" id="7936"/>
    <lineage>
        <taxon>Eukaryota</taxon>
        <taxon>Metazoa</taxon>
        <taxon>Chordata</taxon>
        <taxon>Craniata</taxon>
        <taxon>Vertebrata</taxon>
        <taxon>Euteleostomi</taxon>
        <taxon>Actinopterygii</taxon>
        <taxon>Neopterygii</taxon>
        <taxon>Teleostei</taxon>
        <taxon>Anguilliformes</taxon>
        <taxon>Anguillidae</taxon>
        <taxon>Anguilla</taxon>
    </lineage>
</organism>
<dbReference type="GO" id="GO:0009116">
    <property type="term" value="P:nucleoside metabolic process"/>
    <property type="evidence" value="ECO:0007669"/>
    <property type="project" value="InterPro"/>
</dbReference>
<proteinExistence type="predicted"/>
<dbReference type="EMBL" id="GBXM01019876">
    <property type="protein sequence ID" value="JAH88701.1"/>
    <property type="molecule type" value="Transcribed_RNA"/>
</dbReference>
<dbReference type="GO" id="GO:0003824">
    <property type="term" value="F:catalytic activity"/>
    <property type="evidence" value="ECO:0007669"/>
    <property type="project" value="InterPro"/>
</dbReference>
<dbReference type="Gene3D" id="3.40.50.1580">
    <property type="entry name" value="Nucleoside phosphorylase domain"/>
    <property type="match status" value="1"/>
</dbReference>
<dbReference type="AlphaFoldDB" id="A0A0E9WEF0"/>
<protein>
    <submittedName>
        <fullName evidence="1">Uncharacterized protein</fullName>
    </submittedName>
</protein>
<evidence type="ECO:0000313" key="1">
    <source>
        <dbReference type="EMBL" id="JAH88701.1"/>
    </source>
</evidence>
<dbReference type="InterPro" id="IPR035994">
    <property type="entry name" value="Nucleoside_phosphorylase_sf"/>
</dbReference>
<reference evidence="1" key="1">
    <citation type="submission" date="2014-11" db="EMBL/GenBank/DDBJ databases">
        <authorList>
            <person name="Amaro Gonzalez C."/>
        </authorList>
    </citation>
    <scope>NUCLEOTIDE SEQUENCE</scope>
</reference>
<reference evidence="1" key="2">
    <citation type="journal article" date="2015" name="Fish Shellfish Immunol.">
        <title>Early steps in the European eel (Anguilla anguilla)-Vibrio vulnificus interaction in the gills: Role of the RtxA13 toxin.</title>
        <authorList>
            <person name="Callol A."/>
            <person name="Pajuelo D."/>
            <person name="Ebbesson L."/>
            <person name="Teles M."/>
            <person name="MacKenzie S."/>
            <person name="Amaro C."/>
        </authorList>
    </citation>
    <scope>NUCLEOTIDE SEQUENCE</scope>
</reference>
<accession>A0A0E9WEF0</accession>
<name>A0A0E9WEF0_ANGAN</name>